<evidence type="ECO:0000313" key="4">
    <source>
        <dbReference type="Proteomes" id="UP001500002"/>
    </source>
</evidence>
<dbReference type="Proteomes" id="UP001500002">
    <property type="component" value="Unassembled WGS sequence"/>
</dbReference>
<protein>
    <recommendedName>
        <fullName evidence="5">DUF3558 domain-containing protein</fullName>
    </recommendedName>
</protein>
<comment type="caution">
    <text evidence="3">The sequence shown here is derived from an EMBL/GenBank/DDBJ whole genome shotgun (WGS) entry which is preliminary data.</text>
</comment>
<organism evidence="3 4">
    <name type="scientific">Agromyces neolithicus</name>
    <dbReference type="NCBI Taxonomy" id="269420"/>
    <lineage>
        <taxon>Bacteria</taxon>
        <taxon>Bacillati</taxon>
        <taxon>Actinomycetota</taxon>
        <taxon>Actinomycetes</taxon>
        <taxon>Micrococcales</taxon>
        <taxon>Microbacteriaceae</taxon>
        <taxon>Agromyces</taxon>
    </lineage>
</organism>
<dbReference type="EMBL" id="BAAANJ010000001">
    <property type="protein sequence ID" value="GAA1798827.1"/>
    <property type="molecule type" value="Genomic_DNA"/>
</dbReference>
<evidence type="ECO:0000256" key="2">
    <source>
        <dbReference type="SAM" id="SignalP"/>
    </source>
</evidence>
<feature type="signal peptide" evidence="2">
    <location>
        <begin position="1"/>
        <end position="25"/>
    </location>
</feature>
<evidence type="ECO:0008006" key="5">
    <source>
        <dbReference type="Google" id="ProtNLM"/>
    </source>
</evidence>
<proteinExistence type="predicted"/>
<feature type="compositionally biased region" description="Low complexity" evidence="1">
    <location>
        <begin position="31"/>
        <end position="46"/>
    </location>
</feature>
<feature type="compositionally biased region" description="Acidic residues" evidence="1">
    <location>
        <begin position="48"/>
        <end position="59"/>
    </location>
</feature>
<name>A0ABN2LT98_9MICO</name>
<feature type="region of interest" description="Disordered" evidence="1">
    <location>
        <begin position="31"/>
        <end position="59"/>
    </location>
</feature>
<accession>A0ABN2LT98</accession>
<gene>
    <name evidence="3" type="ORF">GCM10009749_03170</name>
</gene>
<dbReference type="PROSITE" id="PS51257">
    <property type="entry name" value="PROKAR_LIPOPROTEIN"/>
    <property type="match status" value="1"/>
</dbReference>
<dbReference type="RefSeq" id="WP_344292721.1">
    <property type="nucleotide sequence ID" value="NZ_BAAANJ010000001.1"/>
</dbReference>
<evidence type="ECO:0000313" key="3">
    <source>
        <dbReference type="EMBL" id="GAA1798827.1"/>
    </source>
</evidence>
<evidence type="ECO:0000256" key="1">
    <source>
        <dbReference type="SAM" id="MobiDB-lite"/>
    </source>
</evidence>
<keyword evidence="4" id="KW-1185">Reference proteome</keyword>
<feature type="chain" id="PRO_5047514536" description="DUF3558 domain-containing protein" evidence="2">
    <location>
        <begin position="26"/>
        <end position="184"/>
    </location>
</feature>
<keyword evidence="2" id="KW-0732">Signal</keyword>
<sequence length="184" mass="19250">MTKRPLFGAIAASTLAILFLSGCTAAVPAQTTEPSAAPTATSDTGAEPTEESTADDPTCDEVFTDTEYASFAEDGLTLNTDSTFDLGPAFTDLAADGALTCQWSKPTSDVAVWFARLPEDDTAWAARSAELTAAGWTVSDDPLAGTLLAPADYDANYQPSMYHADGVTIFVSYADLLESVADLQ</sequence>
<reference evidence="3 4" key="1">
    <citation type="journal article" date="2019" name="Int. J. Syst. Evol. Microbiol.">
        <title>The Global Catalogue of Microorganisms (GCM) 10K type strain sequencing project: providing services to taxonomists for standard genome sequencing and annotation.</title>
        <authorList>
            <consortium name="The Broad Institute Genomics Platform"/>
            <consortium name="The Broad Institute Genome Sequencing Center for Infectious Disease"/>
            <person name="Wu L."/>
            <person name="Ma J."/>
        </authorList>
    </citation>
    <scope>NUCLEOTIDE SEQUENCE [LARGE SCALE GENOMIC DNA]</scope>
    <source>
        <strain evidence="3 4">JCM 14322</strain>
    </source>
</reference>